<keyword evidence="16" id="KW-1185">Reference proteome</keyword>
<dbReference type="FunCoup" id="Q7NNJ3">
    <property type="interactions" value="46"/>
</dbReference>
<feature type="domain" description="Histidine kinase" evidence="14">
    <location>
        <begin position="162"/>
        <end position="378"/>
    </location>
</feature>
<evidence type="ECO:0000256" key="11">
    <source>
        <dbReference type="ARBA" id="ARBA00023012"/>
    </source>
</evidence>
<dbReference type="SMART" id="SM00387">
    <property type="entry name" value="HATPase_c"/>
    <property type="match status" value="1"/>
</dbReference>
<dbReference type="PROSITE" id="PS50109">
    <property type="entry name" value="HIS_KIN"/>
    <property type="match status" value="1"/>
</dbReference>
<dbReference type="PANTHER" id="PTHR45453">
    <property type="entry name" value="PHOSPHATE REGULON SENSOR PROTEIN PHOR"/>
    <property type="match status" value="1"/>
</dbReference>
<dbReference type="Pfam" id="PF00512">
    <property type="entry name" value="HisKA"/>
    <property type="match status" value="1"/>
</dbReference>
<sequence>MSQGERCHNRGGRHARGEGAVWPWLAVGIASGALLGALGTWLALRGSIAIYRALLEAAPVAYVLLDSQNRLIAASSLAGRYLELPAIGLPVVELDATLMDLVLQARRGMTVQQRNVGLKTVRGDWMVGALAVPLPGLRVGLYLDDQSAVAQLLQQRDRWVGDAAHELKTPLTSIRLVAEMVLPRVGPDQQRWLERLLGEVQRLNLLVQDLLEFSRWQAGRTQLNFKEGVDLVQLVEQTWATLEPLAERRQVRIEIDSPASVNVCADEERLYRALLNLLDNAVRYSPKGEAFWVRMRSQPDWVTIEIIDGGPGFPRQDLDRVFERFYRADPARARQTGGTGLGLAIVRQIVEAHQGIVKADNHPETGGAWLSVRLPVRPVPTATVR</sequence>
<dbReference type="Gene3D" id="1.10.287.130">
    <property type="match status" value="1"/>
</dbReference>
<name>Q7NNJ3_GLOVI</name>
<evidence type="ECO:0000256" key="2">
    <source>
        <dbReference type="ARBA" id="ARBA00004370"/>
    </source>
</evidence>
<dbReference type="GO" id="GO:0005886">
    <property type="term" value="C:plasma membrane"/>
    <property type="evidence" value="ECO:0000318"/>
    <property type="project" value="GO_Central"/>
</dbReference>
<comment type="subcellular location">
    <subcellularLocation>
        <location evidence="2">Membrane</location>
    </subcellularLocation>
</comment>
<keyword evidence="9" id="KW-0067">ATP-binding</keyword>
<dbReference type="SMART" id="SM00388">
    <property type="entry name" value="HisKA"/>
    <property type="match status" value="1"/>
</dbReference>
<evidence type="ECO:0000256" key="4">
    <source>
        <dbReference type="ARBA" id="ARBA00022553"/>
    </source>
</evidence>
<keyword evidence="8 15" id="KW-0418">Kinase</keyword>
<evidence type="ECO:0000256" key="10">
    <source>
        <dbReference type="ARBA" id="ARBA00022989"/>
    </source>
</evidence>
<dbReference type="InterPro" id="IPR050351">
    <property type="entry name" value="BphY/WalK/GraS-like"/>
</dbReference>
<evidence type="ECO:0000256" key="9">
    <source>
        <dbReference type="ARBA" id="ARBA00022840"/>
    </source>
</evidence>
<dbReference type="OrthoDB" id="9773956at2"/>
<protein>
    <recommendedName>
        <fullName evidence="3">histidine kinase</fullName>
        <ecNumber evidence="3">2.7.13.3</ecNumber>
    </recommendedName>
</protein>
<evidence type="ECO:0000313" key="15">
    <source>
        <dbReference type="EMBL" id="BAC88359.1"/>
    </source>
</evidence>
<evidence type="ECO:0000256" key="1">
    <source>
        <dbReference type="ARBA" id="ARBA00000085"/>
    </source>
</evidence>
<evidence type="ECO:0000259" key="14">
    <source>
        <dbReference type="PROSITE" id="PS50109"/>
    </source>
</evidence>
<dbReference type="GO" id="GO:0000155">
    <property type="term" value="F:phosphorelay sensor kinase activity"/>
    <property type="evidence" value="ECO:0007669"/>
    <property type="project" value="InterPro"/>
</dbReference>
<dbReference type="PhylomeDB" id="Q7NNJ3"/>
<dbReference type="GO" id="GO:0000160">
    <property type="term" value="P:phosphorelay signal transduction system"/>
    <property type="evidence" value="ECO:0000318"/>
    <property type="project" value="GO_Central"/>
</dbReference>
<dbReference type="STRING" id="251221.gene:10757890"/>
<dbReference type="EnsemblBacteria" id="BAC88359">
    <property type="protein sequence ID" value="BAC88359"/>
    <property type="gene ID" value="BAC88359"/>
</dbReference>
<reference evidence="15 16" key="1">
    <citation type="journal article" date="2003" name="DNA Res.">
        <title>Complete genome structure of Gloeobacter violaceus PCC 7421, a cyanobacterium that lacks thylakoids.</title>
        <authorList>
            <person name="Nakamura Y."/>
            <person name="Kaneko T."/>
            <person name="Sato S."/>
            <person name="Mimuro M."/>
            <person name="Miyashita H."/>
            <person name="Tsuchiya T."/>
            <person name="Sasamoto S."/>
            <person name="Watanabe A."/>
            <person name="Kawashima K."/>
            <person name="Kishida Y."/>
            <person name="Kiyokawa C."/>
            <person name="Kohara M."/>
            <person name="Matsumoto M."/>
            <person name="Matsuno A."/>
            <person name="Nakazaki N."/>
            <person name="Shimpo S."/>
            <person name="Takeuchi C."/>
            <person name="Yamada M."/>
            <person name="Tabata S."/>
        </authorList>
    </citation>
    <scope>NUCLEOTIDE SEQUENCE [LARGE SCALE GENOMIC DNA]</scope>
    <source>
        <strain evidence="16">ATCC 29082 / PCC 7421</strain>
    </source>
</reference>
<dbReference type="InterPro" id="IPR005467">
    <property type="entry name" value="His_kinase_dom"/>
</dbReference>
<evidence type="ECO:0000256" key="5">
    <source>
        <dbReference type="ARBA" id="ARBA00022679"/>
    </source>
</evidence>
<dbReference type="EMBL" id="BA000045">
    <property type="protein sequence ID" value="BAC88359.1"/>
    <property type="molecule type" value="Genomic_DNA"/>
</dbReference>
<evidence type="ECO:0000256" key="13">
    <source>
        <dbReference type="SAM" id="Phobius"/>
    </source>
</evidence>
<evidence type="ECO:0000313" key="16">
    <source>
        <dbReference type="Proteomes" id="UP000000557"/>
    </source>
</evidence>
<dbReference type="GO" id="GO:0005524">
    <property type="term" value="F:ATP binding"/>
    <property type="evidence" value="ECO:0007669"/>
    <property type="project" value="UniProtKB-KW"/>
</dbReference>
<dbReference type="eggNOG" id="COG5002">
    <property type="taxonomic scope" value="Bacteria"/>
</dbReference>
<keyword evidence="7" id="KW-0547">Nucleotide-binding</keyword>
<dbReference type="PRINTS" id="PR00344">
    <property type="entry name" value="BCTRLSENSOR"/>
</dbReference>
<dbReference type="EC" id="2.7.13.3" evidence="3"/>
<dbReference type="PATRIC" id="fig|251221.4.peg.425"/>
<keyword evidence="4" id="KW-0597">Phosphoprotein</keyword>
<feature type="transmembrane region" description="Helical" evidence="13">
    <location>
        <begin position="21"/>
        <end position="42"/>
    </location>
</feature>
<dbReference type="InterPro" id="IPR036890">
    <property type="entry name" value="HATPase_C_sf"/>
</dbReference>
<dbReference type="Proteomes" id="UP000000557">
    <property type="component" value="Chromosome"/>
</dbReference>
<dbReference type="InterPro" id="IPR003594">
    <property type="entry name" value="HATPase_dom"/>
</dbReference>
<dbReference type="InterPro" id="IPR003661">
    <property type="entry name" value="HisK_dim/P_dom"/>
</dbReference>
<accession>Q7NNJ3</accession>
<evidence type="ECO:0000256" key="12">
    <source>
        <dbReference type="ARBA" id="ARBA00023136"/>
    </source>
</evidence>
<dbReference type="PANTHER" id="PTHR45453:SF1">
    <property type="entry name" value="PHOSPHATE REGULON SENSOR PROTEIN PHOR"/>
    <property type="match status" value="1"/>
</dbReference>
<gene>
    <name evidence="15" type="ordered locus">glr0418</name>
</gene>
<evidence type="ECO:0000256" key="7">
    <source>
        <dbReference type="ARBA" id="ARBA00022741"/>
    </source>
</evidence>
<dbReference type="CDD" id="cd00075">
    <property type="entry name" value="HATPase"/>
    <property type="match status" value="1"/>
</dbReference>
<dbReference type="InterPro" id="IPR004358">
    <property type="entry name" value="Sig_transdc_His_kin-like_C"/>
</dbReference>
<dbReference type="InterPro" id="IPR036097">
    <property type="entry name" value="HisK_dim/P_sf"/>
</dbReference>
<proteinExistence type="predicted"/>
<evidence type="ECO:0000256" key="3">
    <source>
        <dbReference type="ARBA" id="ARBA00012438"/>
    </source>
</evidence>
<dbReference type="AlphaFoldDB" id="Q7NNJ3"/>
<keyword evidence="10 13" id="KW-1133">Transmembrane helix</keyword>
<dbReference type="FunFam" id="3.30.565.10:FF:000013">
    <property type="entry name" value="Two-component sensor histidine kinase"/>
    <property type="match status" value="1"/>
</dbReference>
<dbReference type="SUPFAM" id="SSF47384">
    <property type="entry name" value="Homodimeric domain of signal transducing histidine kinase"/>
    <property type="match status" value="1"/>
</dbReference>
<dbReference type="Gene3D" id="3.30.565.10">
    <property type="entry name" value="Histidine kinase-like ATPase, C-terminal domain"/>
    <property type="match status" value="1"/>
</dbReference>
<dbReference type="KEGG" id="gvi:glr0418"/>
<dbReference type="SUPFAM" id="SSF55874">
    <property type="entry name" value="ATPase domain of HSP90 chaperone/DNA topoisomerase II/histidine kinase"/>
    <property type="match status" value="1"/>
</dbReference>
<dbReference type="CDD" id="cd00082">
    <property type="entry name" value="HisKA"/>
    <property type="match status" value="1"/>
</dbReference>
<keyword evidence="6 13" id="KW-0812">Transmembrane</keyword>
<keyword evidence="5" id="KW-0808">Transferase</keyword>
<comment type="catalytic activity">
    <reaction evidence="1">
        <text>ATP + protein L-histidine = ADP + protein N-phospho-L-histidine.</text>
        <dbReference type="EC" id="2.7.13.3"/>
    </reaction>
</comment>
<reference evidence="15 16" key="2">
    <citation type="journal article" date="2003" name="DNA Res.">
        <title>Complete genome structure of Gloeobacter violaceus PCC 7421, a cyanobacterium that lacks thylakoids (supplement).</title>
        <authorList>
            <person name="Nakamura Y."/>
            <person name="Kaneko T."/>
            <person name="Sato S."/>
            <person name="Mimuro M."/>
            <person name="Miyashita H."/>
            <person name="Tsuchiya T."/>
            <person name="Sasamoto S."/>
            <person name="Watanabe A."/>
            <person name="Kawashima K."/>
            <person name="Kishida Y."/>
            <person name="Kiyokawa C."/>
            <person name="Kohara M."/>
            <person name="Matsumoto M."/>
            <person name="Matsuno A."/>
            <person name="Nakazaki N."/>
            <person name="Shimpo S."/>
            <person name="Takeuchi C."/>
            <person name="Yamada M."/>
            <person name="Tabata S."/>
        </authorList>
    </citation>
    <scope>NUCLEOTIDE SEQUENCE [LARGE SCALE GENOMIC DNA]</scope>
    <source>
        <strain evidence="16">ATCC 29082 / PCC 7421</strain>
    </source>
</reference>
<evidence type="ECO:0000256" key="6">
    <source>
        <dbReference type="ARBA" id="ARBA00022692"/>
    </source>
</evidence>
<keyword evidence="11" id="KW-0902">Two-component regulatory system</keyword>
<keyword evidence="12 13" id="KW-0472">Membrane</keyword>
<organism evidence="15 16">
    <name type="scientific">Gloeobacter violaceus (strain ATCC 29082 / PCC 7421)</name>
    <dbReference type="NCBI Taxonomy" id="251221"/>
    <lineage>
        <taxon>Bacteria</taxon>
        <taxon>Bacillati</taxon>
        <taxon>Cyanobacteriota</taxon>
        <taxon>Cyanophyceae</taxon>
        <taxon>Gloeobacterales</taxon>
        <taxon>Gloeobacteraceae</taxon>
        <taxon>Gloeobacter</taxon>
    </lineage>
</organism>
<evidence type="ECO:0000256" key="8">
    <source>
        <dbReference type="ARBA" id="ARBA00022777"/>
    </source>
</evidence>
<dbReference type="InParanoid" id="Q7NNJ3"/>
<dbReference type="Pfam" id="PF02518">
    <property type="entry name" value="HATPase_c"/>
    <property type="match status" value="1"/>
</dbReference>
<dbReference type="HOGENOM" id="CLU_000445_89_2_3"/>